<gene>
    <name evidence="5" type="ORF">SAMN04488498_103298</name>
</gene>
<keyword evidence="3" id="KW-0472">Membrane</keyword>
<dbReference type="GO" id="GO:0016780">
    <property type="term" value="F:phosphotransferase activity, for other substituted phosphate groups"/>
    <property type="evidence" value="ECO:0007669"/>
    <property type="project" value="TreeGrafter"/>
</dbReference>
<name>A0A1I3XK20_9HYPH</name>
<protein>
    <submittedName>
        <fullName evidence="5">Sugar transferase involved in LPS biosynthesis (Colanic, teichoic acid)</fullName>
    </submittedName>
</protein>
<dbReference type="Pfam" id="PF02397">
    <property type="entry name" value="Bac_transf"/>
    <property type="match status" value="1"/>
</dbReference>
<feature type="domain" description="Bacterial sugar transferase" evidence="4">
    <location>
        <begin position="34"/>
        <end position="222"/>
    </location>
</feature>
<dbReference type="GO" id="GO:0000271">
    <property type="term" value="P:polysaccharide biosynthetic process"/>
    <property type="evidence" value="ECO:0007669"/>
    <property type="project" value="UniProtKB-KW"/>
</dbReference>
<evidence type="ECO:0000313" key="6">
    <source>
        <dbReference type="Proteomes" id="UP000323300"/>
    </source>
</evidence>
<dbReference type="InterPro" id="IPR003362">
    <property type="entry name" value="Bact_transf"/>
</dbReference>
<evidence type="ECO:0000256" key="1">
    <source>
        <dbReference type="ARBA" id="ARBA00006464"/>
    </source>
</evidence>
<keyword evidence="6" id="KW-1185">Reference proteome</keyword>
<evidence type="ECO:0000259" key="4">
    <source>
        <dbReference type="Pfam" id="PF02397"/>
    </source>
</evidence>
<dbReference type="PANTHER" id="PTHR30576">
    <property type="entry name" value="COLANIC BIOSYNTHESIS UDP-GLUCOSE LIPID CARRIER TRANSFERASE"/>
    <property type="match status" value="1"/>
</dbReference>
<keyword evidence="3" id="KW-0812">Transmembrane</keyword>
<evidence type="ECO:0000256" key="3">
    <source>
        <dbReference type="SAM" id="Phobius"/>
    </source>
</evidence>
<dbReference type="AlphaFoldDB" id="A0A1I3XK20"/>
<reference evidence="5 6" key="1">
    <citation type="submission" date="2016-10" db="EMBL/GenBank/DDBJ databases">
        <authorList>
            <person name="Varghese N."/>
            <person name="Submissions S."/>
        </authorList>
    </citation>
    <scope>NUCLEOTIDE SEQUENCE [LARGE SCALE GENOMIC DNA]</scope>
    <source>
        <strain evidence="5 6">DSM 21822</strain>
    </source>
</reference>
<keyword evidence="5" id="KW-0808">Transferase</keyword>
<evidence type="ECO:0000256" key="2">
    <source>
        <dbReference type="ARBA" id="ARBA00023169"/>
    </source>
</evidence>
<evidence type="ECO:0000313" key="5">
    <source>
        <dbReference type="EMBL" id="SFK19699.1"/>
    </source>
</evidence>
<keyword evidence="2" id="KW-0270">Exopolysaccharide synthesis</keyword>
<feature type="transmembrane region" description="Helical" evidence="3">
    <location>
        <begin position="39"/>
        <end position="60"/>
    </location>
</feature>
<dbReference type="RefSeq" id="WP_244621633.1">
    <property type="nucleotide sequence ID" value="NZ_BSPE01000008.1"/>
</dbReference>
<comment type="similarity">
    <text evidence="1">Belongs to the bacterial sugar transferase family.</text>
</comment>
<accession>A0A1I3XK20</accession>
<proteinExistence type="inferred from homology"/>
<dbReference type="PANTHER" id="PTHR30576:SF0">
    <property type="entry name" value="UNDECAPRENYL-PHOSPHATE N-ACETYLGALACTOSAMINYL 1-PHOSPHATE TRANSFERASE-RELATED"/>
    <property type="match status" value="1"/>
</dbReference>
<dbReference type="Proteomes" id="UP000323300">
    <property type="component" value="Unassembled WGS sequence"/>
</dbReference>
<keyword evidence="3" id="KW-1133">Transmembrane helix</keyword>
<dbReference type="EMBL" id="FOSL01000003">
    <property type="protein sequence ID" value="SFK19699.1"/>
    <property type="molecule type" value="Genomic_DNA"/>
</dbReference>
<sequence>MLDVFSGSHSRALSTAAFITDRRRRSKRFYLGVKRVIDILATLAMAPVVLPLLAILAVLVKLDGGKAFYGQPRLGKDGKVFTLWKLRSMQPDADRRLEEYLRENLEARIEWERTQKLRNDPRITTLGRYIRKYSLDELPQLLNVFLGHMSLVGPRPMLPQQRKQYPGSEYFRMRPGLTGLWQISDRNNCSFAERAMHDNRYAAVMSLAIDFRILAQTPLVVLRGTGM</sequence>
<organism evidence="5 6">
    <name type="scientific">Neomesorhizobium albiziae</name>
    <dbReference type="NCBI Taxonomy" id="335020"/>
    <lineage>
        <taxon>Bacteria</taxon>
        <taxon>Pseudomonadati</taxon>
        <taxon>Pseudomonadota</taxon>
        <taxon>Alphaproteobacteria</taxon>
        <taxon>Hyphomicrobiales</taxon>
        <taxon>Phyllobacteriaceae</taxon>
        <taxon>Neomesorhizobium</taxon>
    </lineage>
</organism>